<dbReference type="SUPFAM" id="SSF47384">
    <property type="entry name" value="Homodimeric domain of signal transducing histidine kinase"/>
    <property type="match status" value="1"/>
</dbReference>
<dbReference type="RefSeq" id="WP_091200695.1">
    <property type="nucleotide sequence ID" value="NZ_LT594324.1"/>
</dbReference>
<keyword evidence="7 14" id="KW-0418">Kinase</keyword>
<dbReference type="InterPro" id="IPR005467">
    <property type="entry name" value="His_kinase_dom"/>
</dbReference>
<feature type="domain" description="Histidine kinase" evidence="13">
    <location>
        <begin position="184"/>
        <end position="396"/>
    </location>
</feature>
<dbReference type="Pfam" id="PF00512">
    <property type="entry name" value="HisKA"/>
    <property type="match status" value="1"/>
</dbReference>
<dbReference type="AlphaFoldDB" id="A0A1A9ACM0"/>
<organism evidence="14 15">
    <name type="scientific">Micromonospora narathiwatensis</name>
    <dbReference type="NCBI Taxonomy" id="299146"/>
    <lineage>
        <taxon>Bacteria</taxon>
        <taxon>Bacillati</taxon>
        <taxon>Actinomycetota</taxon>
        <taxon>Actinomycetes</taxon>
        <taxon>Micromonosporales</taxon>
        <taxon>Micromonosporaceae</taxon>
        <taxon>Micromonospora</taxon>
    </lineage>
</organism>
<protein>
    <recommendedName>
        <fullName evidence="3">histidine kinase</fullName>
        <ecNumber evidence="3">2.7.13.3</ecNumber>
    </recommendedName>
</protein>
<dbReference type="PROSITE" id="PS50109">
    <property type="entry name" value="HIS_KIN"/>
    <property type="match status" value="1"/>
</dbReference>
<evidence type="ECO:0000256" key="1">
    <source>
        <dbReference type="ARBA" id="ARBA00000085"/>
    </source>
</evidence>
<evidence type="ECO:0000256" key="11">
    <source>
        <dbReference type="SAM" id="MobiDB-lite"/>
    </source>
</evidence>
<dbReference type="InterPro" id="IPR036097">
    <property type="entry name" value="HisK_dim/P_sf"/>
</dbReference>
<dbReference type="SMART" id="SM00387">
    <property type="entry name" value="HATPase_c"/>
    <property type="match status" value="1"/>
</dbReference>
<dbReference type="CDD" id="cd00075">
    <property type="entry name" value="HATPase"/>
    <property type="match status" value="1"/>
</dbReference>
<dbReference type="GO" id="GO:0005886">
    <property type="term" value="C:plasma membrane"/>
    <property type="evidence" value="ECO:0007669"/>
    <property type="project" value="UniProtKB-SubCell"/>
</dbReference>
<evidence type="ECO:0000313" key="14">
    <source>
        <dbReference type="EMBL" id="SBT54244.1"/>
    </source>
</evidence>
<keyword evidence="8 12" id="KW-1133">Transmembrane helix</keyword>
<evidence type="ECO:0000313" key="15">
    <source>
        <dbReference type="Proteomes" id="UP000198765"/>
    </source>
</evidence>
<feature type="transmembrane region" description="Helical" evidence="12">
    <location>
        <begin position="141"/>
        <end position="164"/>
    </location>
</feature>
<keyword evidence="9" id="KW-0902">Two-component regulatory system</keyword>
<dbReference type="EMBL" id="LT594324">
    <property type="protein sequence ID" value="SBT54244.1"/>
    <property type="molecule type" value="Genomic_DNA"/>
</dbReference>
<gene>
    <name evidence="14" type="ORF">GA0070621_5278</name>
</gene>
<reference evidence="14 15" key="1">
    <citation type="submission" date="2016-06" db="EMBL/GenBank/DDBJ databases">
        <authorList>
            <person name="Kjaerup R.B."/>
            <person name="Dalgaard T.S."/>
            <person name="Juul-Madsen H.R."/>
        </authorList>
    </citation>
    <scope>NUCLEOTIDE SEQUENCE [LARGE SCALE GENOMIC DNA]</scope>
    <source>
        <strain evidence="14 15">DSM 45248</strain>
    </source>
</reference>
<evidence type="ECO:0000256" key="7">
    <source>
        <dbReference type="ARBA" id="ARBA00022777"/>
    </source>
</evidence>
<keyword evidence="5" id="KW-0808">Transferase</keyword>
<dbReference type="EC" id="2.7.13.3" evidence="3"/>
<dbReference type="PRINTS" id="PR00344">
    <property type="entry name" value="BCTRLSENSOR"/>
</dbReference>
<comment type="catalytic activity">
    <reaction evidence="1">
        <text>ATP + protein L-histidine = ADP + protein N-phospho-L-histidine.</text>
        <dbReference type="EC" id="2.7.13.3"/>
    </reaction>
</comment>
<evidence type="ECO:0000256" key="8">
    <source>
        <dbReference type="ARBA" id="ARBA00022989"/>
    </source>
</evidence>
<keyword evidence="15" id="KW-1185">Reference proteome</keyword>
<dbReference type="Proteomes" id="UP000198765">
    <property type="component" value="Chromosome I"/>
</dbReference>
<comment type="subcellular location">
    <subcellularLocation>
        <location evidence="2">Cell membrane</location>
    </subcellularLocation>
</comment>
<dbReference type="InterPro" id="IPR036890">
    <property type="entry name" value="HATPase_C_sf"/>
</dbReference>
<dbReference type="GO" id="GO:0000155">
    <property type="term" value="F:phosphorelay sensor kinase activity"/>
    <property type="evidence" value="ECO:0007669"/>
    <property type="project" value="InterPro"/>
</dbReference>
<dbReference type="SUPFAM" id="SSF55874">
    <property type="entry name" value="ATPase domain of HSP90 chaperone/DNA topoisomerase II/histidine kinase"/>
    <property type="match status" value="1"/>
</dbReference>
<dbReference type="CDD" id="cd00082">
    <property type="entry name" value="HisKA"/>
    <property type="match status" value="1"/>
</dbReference>
<feature type="transmembrane region" description="Helical" evidence="12">
    <location>
        <begin position="14"/>
        <end position="35"/>
    </location>
</feature>
<dbReference type="OrthoDB" id="9786919at2"/>
<keyword evidence="10 12" id="KW-0472">Membrane</keyword>
<feature type="region of interest" description="Disordered" evidence="11">
    <location>
        <begin position="59"/>
        <end position="81"/>
    </location>
</feature>
<evidence type="ECO:0000256" key="4">
    <source>
        <dbReference type="ARBA" id="ARBA00022553"/>
    </source>
</evidence>
<dbReference type="InterPro" id="IPR004358">
    <property type="entry name" value="Sig_transdc_His_kin-like_C"/>
</dbReference>
<evidence type="ECO:0000259" key="13">
    <source>
        <dbReference type="PROSITE" id="PS50109"/>
    </source>
</evidence>
<dbReference type="PANTHER" id="PTHR45436">
    <property type="entry name" value="SENSOR HISTIDINE KINASE YKOH"/>
    <property type="match status" value="1"/>
</dbReference>
<dbReference type="Pfam" id="PF02518">
    <property type="entry name" value="HATPase_c"/>
    <property type="match status" value="1"/>
</dbReference>
<dbReference type="PATRIC" id="fig|299146.4.peg.5443"/>
<dbReference type="InterPro" id="IPR050428">
    <property type="entry name" value="TCS_sensor_his_kinase"/>
</dbReference>
<evidence type="ECO:0000256" key="3">
    <source>
        <dbReference type="ARBA" id="ARBA00012438"/>
    </source>
</evidence>
<dbReference type="Gene3D" id="1.10.287.130">
    <property type="match status" value="1"/>
</dbReference>
<keyword evidence="4" id="KW-0597">Phosphoprotein</keyword>
<feature type="compositionally biased region" description="Low complexity" evidence="11">
    <location>
        <begin position="72"/>
        <end position="81"/>
    </location>
</feature>
<proteinExistence type="predicted"/>
<dbReference type="SMART" id="SM00388">
    <property type="entry name" value="HisKA"/>
    <property type="match status" value="1"/>
</dbReference>
<dbReference type="InterPro" id="IPR003661">
    <property type="entry name" value="HisK_dim/P_dom"/>
</dbReference>
<evidence type="ECO:0000256" key="5">
    <source>
        <dbReference type="ARBA" id="ARBA00022679"/>
    </source>
</evidence>
<dbReference type="Gene3D" id="3.30.565.10">
    <property type="entry name" value="Histidine kinase-like ATPase, C-terminal domain"/>
    <property type="match status" value="1"/>
</dbReference>
<dbReference type="InterPro" id="IPR003594">
    <property type="entry name" value="HATPase_dom"/>
</dbReference>
<evidence type="ECO:0000256" key="10">
    <source>
        <dbReference type="ARBA" id="ARBA00023136"/>
    </source>
</evidence>
<keyword evidence="6 12" id="KW-0812">Transmembrane</keyword>
<evidence type="ECO:0000256" key="12">
    <source>
        <dbReference type="SAM" id="Phobius"/>
    </source>
</evidence>
<evidence type="ECO:0000256" key="2">
    <source>
        <dbReference type="ARBA" id="ARBA00004236"/>
    </source>
</evidence>
<evidence type="ECO:0000256" key="9">
    <source>
        <dbReference type="ARBA" id="ARBA00023012"/>
    </source>
</evidence>
<dbReference type="PANTHER" id="PTHR45436:SF5">
    <property type="entry name" value="SENSOR HISTIDINE KINASE TRCS"/>
    <property type="match status" value="1"/>
</dbReference>
<accession>A0A1A9ACM0</accession>
<name>A0A1A9ACM0_9ACTN</name>
<sequence length="396" mass="41551">MDEARLNRARRRSVAQTAGAIGVVLLLVGALMFVLTSRQEGRELDTQLTQVLAMAEDVDDPPPGQVLARQPAGAAATETTRGASPELVRVLHDAVGRRPGRYDTSAGDDRPVRVLVRQRADGSRWAIAADLAPLRQRQGQLAVALLVAELAGLAGALVAAALLARRAVAPLATALTLQRRFVADASHELRTPLTVLHTRAQLLARRARGQPADRLTDQLDQLVADTRALGEVVEDLLVSAAAEHRPLPDTEVDLAEVAREVVASMSAYAQGRAVELRAEAAGPAPVRGARTALRRALTALVDNAVGHVPDGGHVTVTVAGRNGRVVAEVADDGVGLDPAETDRLFERFAHGTAGTGRRFGLGLALVQHVTRAHGGTVEVAGAPGRGATFTLLLPPA</sequence>
<evidence type="ECO:0000256" key="6">
    <source>
        <dbReference type="ARBA" id="ARBA00022692"/>
    </source>
</evidence>